<accession>A0A2P5FW74</accession>
<evidence type="ECO:0000313" key="1">
    <source>
        <dbReference type="EMBL" id="POO02046.1"/>
    </source>
</evidence>
<name>A0A2P5FW74_TREOI</name>
<dbReference type="AlphaFoldDB" id="A0A2P5FW74"/>
<comment type="caution">
    <text evidence="1">The sequence shown here is derived from an EMBL/GenBank/DDBJ whole genome shotgun (WGS) entry which is preliminary data.</text>
</comment>
<sequence>MIEDRPREVEFRRLLGIDEQDGPTMDDLVTALEQSVILGKWLTEHHVEIDEWRIHDGLKVEAEKKKPSKSLYAKATDTGVVDSREAARRLDIDWDTAAESPICVIKFRTFASPPLWTPPPSRWVKVDSDVAVREEFSVCAYVGRDNNGLFSLPALHCRSSGLEGRSIADAFEKSPTSHLGV</sequence>
<dbReference type="EMBL" id="JXTC01000005">
    <property type="protein sequence ID" value="POO02046.1"/>
    <property type="molecule type" value="Genomic_DNA"/>
</dbReference>
<dbReference type="InParanoid" id="A0A2P5FW74"/>
<keyword evidence="2" id="KW-1185">Reference proteome</keyword>
<evidence type="ECO:0000313" key="2">
    <source>
        <dbReference type="Proteomes" id="UP000237000"/>
    </source>
</evidence>
<dbReference type="Proteomes" id="UP000237000">
    <property type="component" value="Unassembled WGS sequence"/>
</dbReference>
<gene>
    <name evidence="1" type="ORF">TorRG33x02_018300</name>
</gene>
<reference evidence="2" key="1">
    <citation type="submission" date="2016-06" db="EMBL/GenBank/DDBJ databases">
        <title>Parallel loss of symbiosis genes in relatives of nitrogen-fixing non-legume Parasponia.</title>
        <authorList>
            <person name="Van Velzen R."/>
            <person name="Holmer R."/>
            <person name="Bu F."/>
            <person name="Rutten L."/>
            <person name="Van Zeijl A."/>
            <person name="Liu W."/>
            <person name="Santuari L."/>
            <person name="Cao Q."/>
            <person name="Sharma T."/>
            <person name="Shen D."/>
            <person name="Roswanjaya Y."/>
            <person name="Wardhani T."/>
            <person name="Kalhor M.S."/>
            <person name="Jansen J."/>
            <person name="Van den Hoogen J."/>
            <person name="Gungor B."/>
            <person name="Hartog M."/>
            <person name="Hontelez J."/>
            <person name="Verver J."/>
            <person name="Yang W.-C."/>
            <person name="Schijlen E."/>
            <person name="Repin R."/>
            <person name="Schilthuizen M."/>
            <person name="Schranz E."/>
            <person name="Heidstra R."/>
            <person name="Miyata K."/>
            <person name="Fedorova E."/>
            <person name="Kohlen W."/>
            <person name="Bisseling T."/>
            <person name="Smit S."/>
            <person name="Geurts R."/>
        </authorList>
    </citation>
    <scope>NUCLEOTIDE SEQUENCE [LARGE SCALE GENOMIC DNA]</scope>
    <source>
        <strain evidence="2">cv. RG33-2</strain>
    </source>
</reference>
<organism evidence="1 2">
    <name type="scientific">Trema orientale</name>
    <name type="common">Charcoal tree</name>
    <name type="synonym">Celtis orientalis</name>
    <dbReference type="NCBI Taxonomy" id="63057"/>
    <lineage>
        <taxon>Eukaryota</taxon>
        <taxon>Viridiplantae</taxon>
        <taxon>Streptophyta</taxon>
        <taxon>Embryophyta</taxon>
        <taxon>Tracheophyta</taxon>
        <taxon>Spermatophyta</taxon>
        <taxon>Magnoliopsida</taxon>
        <taxon>eudicotyledons</taxon>
        <taxon>Gunneridae</taxon>
        <taxon>Pentapetalae</taxon>
        <taxon>rosids</taxon>
        <taxon>fabids</taxon>
        <taxon>Rosales</taxon>
        <taxon>Cannabaceae</taxon>
        <taxon>Trema</taxon>
    </lineage>
</organism>
<dbReference type="STRING" id="63057.A0A2P5FW74"/>
<dbReference type="OrthoDB" id="2018626at2759"/>
<proteinExistence type="predicted"/>
<protein>
    <submittedName>
        <fullName evidence="1">Uncharacterized protein</fullName>
    </submittedName>
</protein>